<feature type="domain" description="Putative amidase" evidence="1">
    <location>
        <begin position="171"/>
        <end position="323"/>
    </location>
</feature>
<reference evidence="2 3" key="1">
    <citation type="submission" date="2018-12" db="EMBL/GenBank/DDBJ databases">
        <authorList>
            <person name="Sun L."/>
            <person name="Chen Z."/>
        </authorList>
    </citation>
    <scope>NUCLEOTIDE SEQUENCE [LARGE SCALE GENOMIC DNA]</scope>
    <source>
        <strain evidence="2 3">3-5-3</strain>
    </source>
</reference>
<accession>A0A3S1B5H9</accession>
<dbReference type="Proteomes" id="UP000272464">
    <property type="component" value="Unassembled WGS sequence"/>
</dbReference>
<dbReference type="Pfam" id="PF12671">
    <property type="entry name" value="Amidase_6"/>
    <property type="match status" value="1"/>
</dbReference>
<dbReference type="InterPro" id="IPR024301">
    <property type="entry name" value="Amidase_6"/>
</dbReference>
<gene>
    <name evidence="2" type="ORF">EJP77_20390</name>
</gene>
<comment type="caution">
    <text evidence="2">The sequence shown here is derived from an EMBL/GenBank/DDBJ whole genome shotgun (WGS) entry which is preliminary data.</text>
</comment>
<name>A0A3S1B5H9_9BACL</name>
<protein>
    <recommendedName>
        <fullName evidence="1">Putative amidase domain-containing protein</fullName>
    </recommendedName>
</protein>
<dbReference type="AlphaFoldDB" id="A0A3S1B5H9"/>
<proteinExistence type="predicted"/>
<evidence type="ECO:0000313" key="2">
    <source>
        <dbReference type="EMBL" id="RUT27677.1"/>
    </source>
</evidence>
<dbReference type="OrthoDB" id="9812429at2"/>
<dbReference type="EMBL" id="RZNX01000017">
    <property type="protein sequence ID" value="RUT27677.1"/>
    <property type="molecule type" value="Genomic_DNA"/>
</dbReference>
<organism evidence="2 3">
    <name type="scientific">Paenibacillus zeisoli</name>
    <dbReference type="NCBI Taxonomy" id="2496267"/>
    <lineage>
        <taxon>Bacteria</taxon>
        <taxon>Bacillati</taxon>
        <taxon>Bacillota</taxon>
        <taxon>Bacilli</taxon>
        <taxon>Bacillales</taxon>
        <taxon>Paenibacillaceae</taxon>
        <taxon>Paenibacillus</taxon>
    </lineage>
</organism>
<evidence type="ECO:0000313" key="3">
    <source>
        <dbReference type="Proteomes" id="UP000272464"/>
    </source>
</evidence>
<evidence type="ECO:0000259" key="1">
    <source>
        <dbReference type="Pfam" id="PF12671"/>
    </source>
</evidence>
<dbReference type="PANTHER" id="PTHR40032">
    <property type="entry name" value="EXPORTED PROTEIN-RELATED"/>
    <property type="match status" value="1"/>
</dbReference>
<keyword evidence="3" id="KW-1185">Reference proteome</keyword>
<dbReference type="PANTHER" id="PTHR40032:SF1">
    <property type="entry name" value="EXPORTED PROTEIN"/>
    <property type="match status" value="1"/>
</dbReference>
<dbReference type="RefSeq" id="WP_127201106.1">
    <property type="nucleotide sequence ID" value="NZ_RZNX01000017.1"/>
</dbReference>
<sequence length="333" mass="38409">MAEEWKGALSAYIQQQNKDEVDFRPNAVPTIVTDLDYLIQRGERRQALSEWYERRKAVPLRSETRAKLLRELANRQDEVQVDLQLHRTIYYEKGGVTHKEERMDVERLTLQREEGEWSIIRVDNPPAERHPHSVLPYTAEDTDLEIPRVLSSPYLNREVLGFGGQSRGSTYNRAEAAAYADRWWNSSNPEFQEFAVDCTNFISQSLFAGGAPINYTGKRESGWWYKGYVGGKEAWSFSWAVANSLERYLSGGGLGAQVLDRPQQLELGDVIIYDWDGNGAYEHSTIVTAFDAGGMPLVNAHTTNSKHRYWDYRDSYAWTKNTVYRFFHLADRF</sequence>